<evidence type="ECO:0000313" key="5">
    <source>
        <dbReference type="Proteomes" id="UP000282759"/>
    </source>
</evidence>
<evidence type="ECO:0008006" key="6">
    <source>
        <dbReference type="Google" id="ProtNLM"/>
    </source>
</evidence>
<protein>
    <recommendedName>
        <fullName evidence="6">Pesticidal protein Cry15Aa</fullName>
    </recommendedName>
</protein>
<dbReference type="SUPFAM" id="SSF75005">
    <property type="entry name" value="Arabinanase/levansucrase/invertase"/>
    <property type="match status" value="1"/>
</dbReference>
<keyword evidence="2" id="KW-0808">Transferase</keyword>
<dbReference type="GO" id="GO:0016757">
    <property type="term" value="F:glycosyltransferase activity"/>
    <property type="evidence" value="ECO:0007669"/>
    <property type="project" value="UniProtKB-KW"/>
</dbReference>
<dbReference type="AlphaFoldDB" id="A0A437MZR8"/>
<keyword evidence="5" id="KW-1185">Reference proteome</keyword>
<reference evidence="4 5" key="1">
    <citation type="submission" date="2019-01" db="EMBL/GenBank/DDBJ databases">
        <authorList>
            <person name="Chen W.-M."/>
        </authorList>
    </citation>
    <scope>NUCLEOTIDE SEQUENCE [LARGE SCALE GENOMIC DNA]</scope>
    <source>
        <strain evidence="4 5">YBJ-36</strain>
    </source>
</reference>
<name>A0A437MZR8_9SPHI</name>
<dbReference type="Pfam" id="PF04041">
    <property type="entry name" value="Glyco_hydro_130"/>
    <property type="match status" value="1"/>
</dbReference>
<accession>A0A437MZR8</accession>
<dbReference type="Gene3D" id="2.115.10.20">
    <property type="entry name" value="Glycosyl hydrolase domain, family 43"/>
    <property type="match status" value="1"/>
</dbReference>
<comment type="caution">
    <text evidence="4">The sequence shown here is derived from an EMBL/GenBank/DDBJ whole genome shotgun (WGS) entry which is preliminary data.</text>
</comment>
<dbReference type="OrthoDB" id="2534034at2"/>
<dbReference type="InterPro" id="IPR023296">
    <property type="entry name" value="Glyco_hydro_beta-prop_sf"/>
</dbReference>
<sequence>MQVVVFFLLIGGQLHAQTAQTNLPSWALGPFVRPEGVNPVINPDTASRFYCPMQKKEAQWEPSDTFNPAAAVKGDKIYVLYRAEDHSGEGIGQRTSRIGIASSADGISMKKNDAPVLYPGEDSQKEFEWRGGCEDPRVAVTADGTYLILYTQWNQKVPRLAAATSKDLLHWTKAGPVFQDAYNGKFFNLATKSASVVTKVVNGKQVITKINGKYFMYWGEENVYAATSTDLVNWEPLINADSTLKKLASPREGFFDSQLTECGPPAVMTDRGIVLLYNGKNNATGGDKNYTTNAYCAGQILFSATDPTKILHRLDKPFLIPEASFEKSGQYPAGTVFIEGLVYFKNKWFLYYGCADSRVAVAIYDPAKRKSVKK</sequence>
<evidence type="ECO:0000313" key="4">
    <source>
        <dbReference type="EMBL" id="RVU03165.1"/>
    </source>
</evidence>
<dbReference type="CDD" id="cd18610">
    <property type="entry name" value="GH130_BT3780-like"/>
    <property type="match status" value="1"/>
</dbReference>
<dbReference type="InterPro" id="IPR007184">
    <property type="entry name" value="Mannoside_phosphorylase"/>
</dbReference>
<dbReference type="PANTHER" id="PTHR34106:SF5">
    <property type="entry name" value="GLYCOSIDASE"/>
    <property type="match status" value="1"/>
</dbReference>
<dbReference type="Proteomes" id="UP000282759">
    <property type="component" value="Unassembled WGS sequence"/>
</dbReference>
<evidence type="ECO:0000256" key="3">
    <source>
        <dbReference type="ARBA" id="ARBA00024356"/>
    </source>
</evidence>
<dbReference type="PIRSF" id="PIRSF016202">
    <property type="entry name" value="PH1107"/>
    <property type="match status" value="1"/>
</dbReference>
<evidence type="ECO:0000256" key="1">
    <source>
        <dbReference type="ARBA" id="ARBA00022676"/>
    </source>
</evidence>
<dbReference type="PANTHER" id="PTHR34106">
    <property type="entry name" value="GLYCOSIDASE"/>
    <property type="match status" value="1"/>
</dbReference>
<dbReference type="EMBL" id="SACK01000001">
    <property type="protein sequence ID" value="RVU03165.1"/>
    <property type="molecule type" value="Genomic_DNA"/>
</dbReference>
<evidence type="ECO:0000256" key="2">
    <source>
        <dbReference type="ARBA" id="ARBA00022679"/>
    </source>
</evidence>
<organism evidence="4 5">
    <name type="scientific">Mucilaginibacter limnophilus</name>
    <dbReference type="NCBI Taxonomy" id="1932778"/>
    <lineage>
        <taxon>Bacteria</taxon>
        <taxon>Pseudomonadati</taxon>
        <taxon>Bacteroidota</taxon>
        <taxon>Sphingobacteriia</taxon>
        <taxon>Sphingobacteriales</taxon>
        <taxon>Sphingobacteriaceae</taxon>
        <taxon>Mucilaginibacter</taxon>
    </lineage>
</organism>
<comment type="similarity">
    <text evidence="3">Belongs to the glycosyl hydrolase 130 family.</text>
</comment>
<gene>
    <name evidence="4" type="ORF">EOD41_01350</name>
</gene>
<proteinExistence type="inferred from homology"/>
<keyword evidence="1" id="KW-0328">Glycosyltransferase</keyword>